<dbReference type="KEGG" id="gvi:gll3415"/>
<keyword evidence="2" id="KW-1185">Reference proteome</keyword>
<dbReference type="HOGENOM" id="CLU_2329775_0_0_3"/>
<reference evidence="1 2" key="2">
    <citation type="journal article" date="2003" name="DNA Res.">
        <title>Complete genome structure of Gloeobacter violaceus PCC 7421, a cyanobacterium that lacks thylakoids (supplement).</title>
        <authorList>
            <person name="Nakamura Y."/>
            <person name="Kaneko T."/>
            <person name="Sato S."/>
            <person name="Mimuro M."/>
            <person name="Miyashita H."/>
            <person name="Tsuchiya T."/>
            <person name="Sasamoto S."/>
            <person name="Watanabe A."/>
            <person name="Kawashima K."/>
            <person name="Kishida Y."/>
            <person name="Kiyokawa C."/>
            <person name="Kohara M."/>
            <person name="Matsumoto M."/>
            <person name="Matsuno A."/>
            <person name="Nakazaki N."/>
            <person name="Shimpo S."/>
            <person name="Takeuchi C."/>
            <person name="Yamada M."/>
            <person name="Tabata S."/>
        </authorList>
    </citation>
    <scope>NUCLEOTIDE SEQUENCE [LARGE SCALE GENOMIC DNA]</scope>
    <source>
        <strain evidence="2">ATCC 29082 / PCC 7421</strain>
    </source>
</reference>
<protein>
    <submittedName>
        <fullName evidence="1">Gll3415 protein</fullName>
    </submittedName>
</protein>
<dbReference type="InParanoid" id="Q7NFV9"/>
<dbReference type="AlphaFoldDB" id="Q7NFV9"/>
<reference evidence="1 2" key="1">
    <citation type="journal article" date="2003" name="DNA Res.">
        <title>Complete genome structure of Gloeobacter violaceus PCC 7421, a cyanobacterium that lacks thylakoids.</title>
        <authorList>
            <person name="Nakamura Y."/>
            <person name="Kaneko T."/>
            <person name="Sato S."/>
            <person name="Mimuro M."/>
            <person name="Miyashita H."/>
            <person name="Tsuchiya T."/>
            <person name="Sasamoto S."/>
            <person name="Watanabe A."/>
            <person name="Kawashima K."/>
            <person name="Kishida Y."/>
            <person name="Kiyokawa C."/>
            <person name="Kohara M."/>
            <person name="Matsumoto M."/>
            <person name="Matsuno A."/>
            <person name="Nakazaki N."/>
            <person name="Shimpo S."/>
            <person name="Takeuchi C."/>
            <person name="Yamada M."/>
            <person name="Tabata S."/>
        </authorList>
    </citation>
    <scope>NUCLEOTIDE SEQUENCE [LARGE SCALE GENOMIC DNA]</scope>
    <source>
        <strain evidence="2">ATCC 29082 / PCC 7421</strain>
    </source>
</reference>
<accession>Q7NFV9</accession>
<dbReference type="STRING" id="251221.gene:10760927"/>
<gene>
    <name evidence="1" type="ordered locus">gll3415</name>
</gene>
<dbReference type="EnsemblBacteria" id="BAC91356">
    <property type="protein sequence ID" value="BAC91356"/>
    <property type="gene ID" value="BAC91356"/>
</dbReference>
<dbReference type="EMBL" id="BA000045">
    <property type="protein sequence ID" value="BAC91356.1"/>
    <property type="molecule type" value="Genomic_DNA"/>
</dbReference>
<dbReference type="OrthoDB" id="9872484at2"/>
<proteinExistence type="predicted"/>
<dbReference type="Proteomes" id="UP000000557">
    <property type="component" value="Chromosome"/>
</dbReference>
<evidence type="ECO:0000313" key="2">
    <source>
        <dbReference type="Proteomes" id="UP000000557"/>
    </source>
</evidence>
<organism evidence="1 2">
    <name type="scientific">Gloeobacter violaceus (strain ATCC 29082 / PCC 7421)</name>
    <dbReference type="NCBI Taxonomy" id="251221"/>
    <lineage>
        <taxon>Bacteria</taxon>
        <taxon>Bacillati</taxon>
        <taxon>Cyanobacteriota</taxon>
        <taxon>Cyanophyceae</taxon>
        <taxon>Gloeobacterales</taxon>
        <taxon>Gloeobacteraceae</taxon>
        <taxon>Gloeobacter</taxon>
    </lineage>
</organism>
<sequence>MVAQMNINFIKKLAATFSTAELERLIHQIEEHYFEAPPDSQTQLLDTVGDYLKALDVRLQMEREGVDEATALRDLARRMRQLSAHRPFSEWLGEPQRMAGHY</sequence>
<evidence type="ECO:0000313" key="1">
    <source>
        <dbReference type="EMBL" id="BAC91356.1"/>
    </source>
</evidence>
<name>Q7NFV9_GLOVI</name>